<dbReference type="AlphaFoldDB" id="A0A6J6GF51"/>
<dbReference type="InterPro" id="IPR002539">
    <property type="entry name" value="MaoC-like_dom"/>
</dbReference>
<dbReference type="GO" id="GO:0006635">
    <property type="term" value="P:fatty acid beta-oxidation"/>
    <property type="evidence" value="ECO:0007669"/>
    <property type="project" value="TreeGrafter"/>
</dbReference>
<feature type="region of interest" description="Disordered" evidence="1">
    <location>
        <begin position="145"/>
        <end position="171"/>
    </location>
</feature>
<dbReference type="SUPFAM" id="SSF54637">
    <property type="entry name" value="Thioesterase/thiol ester dehydrase-isomerase"/>
    <property type="match status" value="2"/>
</dbReference>
<evidence type="ECO:0000259" key="2">
    <source>
        <dbReference type="Pfam" id="PF01575"/>
    </source>
</evidence>
<dbReference type="PANTHER" id="PTHR13078:SF59">
    <property type="entry name" value="ENOYL-COA HYDRATASE CHSH3"/>
    <property type="match status" value="1"/>
</dbReference>
<accession>A0A6J6GF51</accession>
<proteinExistence type="predicted"/>
<dbReference type="Gene3D" id="3.10.129.10">
    <property type="entry name" value="Hotdog Thioesterase"/>
    <property type="match status" value="1"/>
</dbReference>
<protein>
    <submittedName>
        <fullName evidence="4">Unannotated protein</fullName>
    </submittedName>
</protein>
<evidence type="ECO:0000259" key="3">
    <source>
        <dbReference type="Pfam" id="PF22622"/>
    </source>
</evidence>
<dbReference type="Pfam" id="PF22622">
    <property type="entry name" value="MFE-2_hydrat-2_N"/>
    <property type="match status" value="1"/>
</dbReference>
<sequence>MPLDPSAVGATGDVRTISWTSKDALLYAVGIGAGQHELAFTTENTKDTPQVVYPTFAVVAGSGTASPGKSAMSQIGSFNFALLVHGSQAITLARPIPVEATATVQDKVVAMYDKGKAAVVVTENEVRLESGELLWTTRSSAFIRGEGGWGGDRGPSGPQNEPPADTAPDHEVTLQTSPDQAFVYRLSGDRNPLHTDPSFAALGGFDRPILHGLCTYGFTGRALLAALCENDVTRFHHIEGRFSSPVLPGDALTIRAWRTGDGEAVFTTSVGDRTVIDQGLVRFT</sequence>
<evidence type="ECO:0000313" key="4">
    <source>
        <dbReference type="EMBL" id="CAB4595438.1"/>
    </source>
</evidence>
<dbReference type="EMBL" id="CAEZSR010000266">
    <property type="protein sequence ID" value="CAB4595438.1"/>
    <property type="molecule type" value="Genomic_DNA"/>
</dbReference>
<feature type="domain" description="Peroxisomal multifunctional enzyme type 2-like N-terminal" evidence="3">
    <location>
        <begin position="19"/>
        <end position="145"/>
    </location>
</feature>
<dbReference type="InterPro" id="IPR054357">
    <property type="entry name" value="MFE-2_N"/>
</dbReference>
<feature type="domain" description="MaoC-like" evidence="2">
    <location>
        <begin position="162"/>
        <end position="275"/>
    </location>
</feature>
<dbReference type="InterPro" id="IPR029069">
    <property type="entry name" value="HotDog_dom_sf"/>
</dbReference>
<dbReference type="GO" id="GO:0044594">
    <property type="term" value="F:17-beta-hydroxysteroid dehydrogenase (NAD+) activity"/>
    <property type="evidence" value="ECO:0007669"/>
    <property type="project" value="TreeGrafter"/>
</dbReference>
<name>A0A6J6GF51_9ZZZZ</name>
<organism evidence="4">
    <name type="scientific">freshwater metagenome</name>
    <dbReference type="NCBI Taxonomy" id="449393"/>
    <lineage>
        <taxon>unclassified sequences</taxon>
        <taxon>metagenomes</taxon>
        <taxon>ecological metagenomes</taxon>
    </lineage>
</organism>
<dbReference type="PANTHER" id="PTHR13078">
    <property type="entry name" value="PEROXISOMAL MULTIFUNCTIONAL ENZYME TYPE 2-RELATED"/>
    <property type="match status" value="1"/>
</dbReference>
<reference evidence="4" key="1">
    <citation type="submission" date="2020-05" db="EMBL/GenBank/DDBJ databases">
        <authorList>
            <person name="Chiriac C."/>
            <person name="Salcher M."/>
            <person name="Ghai R."/>
            <person name="Kavagutti S V."/>
        </authorList>
    </citation>
    <scope>NUCLEOTIDE SEQUENCE</scope>
</reference>
<gene>
    <name evidence="4" type="ORF">UFOPK1493_03976</name>
</gene>
<dbReference type="Pfam" id="PF01575">
    <property type="entry name" value="MaoC_dehydratas"/>
    <property type="match status" value="1"/>
</dbReference>
<dbReference type="CDD" id="cd03448">
    <property type="entry name" value="HDE_HSD"/>
    <property type="match status" value="1"/>
</dbReference>
<evidence type="ECO:0000256" key="1">
    <source>
        <dbReference type="SAM" id="MobiDB-lite"/>
    </source>
</evidence>
<dbReference type="GO" id="GO:0003857">
    <property type="term" value="F:(3S)-3-hydroxyacyl-CoA dehydrogenase (NAD+) activity"/>
    <property type="evidence" value="ECO:0007669"/>
    <property type="project" value="TreeGrafter"/>
</dbReference>
<feature type="compositionally biased region" description="Gly residues" evidence="1">
    <location>
        <begin position="145"/>
        <end position="154"/>
    </location>
</feature>
<dbReference type="GO" id="GO:0004300">
    <property type="term" value="F:enoyl-CoA hydratase activity"/>
    <property type="evidence" value="ECO:0007669"/>
    <property type="project" value="TreeGrafter"/>
</dbReference>